<sequence length="104" mass="12287">MQPVRQASNHLFVVGEGVNAISPTDPYLAGYITRIDGDDIFVKFPYGRLDPYEYKYRIDQVLPLQTQFPAGKFKPIKLTKRDKQVQRQKIKLYEERLQRHFTEK</sequence>
<organism evidence="1 2">
    <name type="scientific">Macrosiphum euphorbiae</name>
    <name type="common">potato aphid</name>
    <dbReference type="NCBI Taxonomy" id="13131"/>
    <lineage>
        <taxon>Eukaryota</taxon>
        <taxon>Metazoa</taxon>
        <taxon>Ecdysozoa</taxon>
        <taxon>Arthropoda</taxon>
        <taxon>Hexapoda</taxon>
        <taxon>Insecta</taxon>
        <taxon>Pterygota</taxon>
        <taxon>Neoptera</taxon>
        <taxon>Paraneoptera</taxon>
        <taxon>Hemiptera</taxon>
        <taxon>Sternorrhyncha</taxon>
        <taxon>Aphidomorpha</taxon>
        <taxon>Aphidoidea</taxon>
        <taxon>Aphididae</taxon>
        <taxon>Macrosiphini</taxon>
        <taxon>Macrosiphum</taxon>
    </lineage>
</organism>
<protein>
    <submittedName>
        <fullName evidence="1">Uncharacterized protein</fullName>
    </submittedName>
</protein>
<accession>A0AAV0XSF4</accession>
<dbReference type="AlphaFoldDB" id="A0AAV0XSF4"/>
<dbReference type="Proteomes" id="UP001160148">
    <property type="component" value="Unassembled WGS sequence"/>
</dbReference>
<comment type="caution">
    <text evidence="1">The sequence shown here is derived from an EMBL/GenBank/DDBJ whole genome shotgun (WGS) entry which is preliminary data.</text>
</comment>
<proteinExistence type="predicted"/>
<gene>
    <name evidence="1" type="ORF">MEUPH1_LOCUS24873</name>
</gene>
<reference evidence="1 2" key="1">
    <citation type="submission" date="2023-01" db="EMBL/GenBank/DDBJ databases">
        <authorList>
            <person name="Whitehead M."/>
        </authorList>
    </citation>
    <scope>NUCLEOTIDE SEQUENCE [LARGE SCALE GENOMIC DNA]</scope>
</reference>
<evidence type="ECO:0000313" key="1">
    <source>
        <dbReference type="EMBL" id="CAI6370792.1"/>
    </source>
</evidence>
<evidence type="ECO:0000313" key="2">
    <source>
        <dbReference type="Proteomes" id="UP001160148"/>
    </source>
</evidence>
<dbReference type="EMBL" id="CARXXK010000560">
    <property type="protein sequence ID" value="CAI6370792.1"/>
    <property type="molecule type" value="Genomic_DNA"/>
</dbReference>
<keyword evidence="2" id="KW-1185">Reference proteome</keyword>
<name>A0AAV0XSF4_9HEMI</name>